<gene>
    <name evidence="5" type="ORF">CBQ26_12915</name>
</gene>
<dbReference type="Pfam" id="PF12399">
    <property type="entry name" value="BCA_ABC_TP_C"/>
    <property type="match status" value="1"/>
</dbReference>
<keyword evidence="3 5" id="KW-0067">ATP-binding</keyword>
<dbReference type="GO" id="GO:0005524">
    <property type="term" value="F:ATP binding"/>
    <property type="evidence" value="ECO:0007669"/>
    <property type="project" value="UniProtKB-KW"/>
</dbReference>
<dbReference type="GO" id="GO:0005304">
    <property type="term" value="F:L-valine transmembrane transporter activity"/>
    <property type="evidence" value="ECO:0007669"/>
    <property type="project" value="TreeGrafter"/>
</dbReference>
<keyword evidence="1" id="KW-0813">Transport</keyword>
<proteinExistence type="predicted"/>
<dbReference type="GO" id="GO:0005886">
    <property type="term" value="C:plasma membrane"/>
    <property type="evidence" value="ECO:0007669"/>
    <property type="project" value="TreeGrafter"/>
</dbReference>
<evidence type="ECO:0000256" key="2">
    <source>
        <dbReference type="ARBA" id="ARBA00022741"/>
    </source>
</evidence>
<evidence type="ECO:0000313" key="6">
    <source>
        <dbReference type="Proteomes" id="UP000197208"/>
    </source>
</evidence>
<dbReference type="Proteomes" id="UP000197208">
    <property type="component" value="Unassembled WGS sequence"/>
</dbReference>
<dbReference type="Pfam" id="PF00005">
    <property type="entry name" value="ABC_tran"/>
    <property type="match status" value="1"/>
</dbReference>
<dbReference type="InterPro" id="IPR003593">
    <property type="entry name" value="AAA+_ATPase"/>
</dbReference>
<protein>
    <submittedName>
        <fullName evidence="5">ABC transporter ATP-binding protein</fullName>
    </submittedName>
</protein>
<dbReference type="GO" id="GO:1903805">
    <property type="term" value="P:L-valine import across plasma membrane"/>
    <property type="evidence" value="ECO:0007669"/>
    <property type="project" value="TreeGrafter"/>
</dbReference>
<evidence type="ECO:0000259" key="4">
    <source>
        <dbReference type="PROSITE" id="PS50893"/>
    </source>
</evidence>
<dbReference type="GO" id="GO:0015192">
    <property type="term" value="F:L-phenylalanine transmembrane transporter activity"/>
    <property type="evidence" value="ECO:0007669"/>
    <property type="project" value="TreeGrafter"/>
</dbReference>
<dbReference type="GO" id="GO:1903806">
    <property type="term" value="P:L-isoleucine import across plasma membrane"/>
    <property type="evidence" value="ECO:0007669"/>
    <property type="project" value="TreeGrafter"/>
</dbReference>
<dbReference type="EMBL" id="NHMK01000020">
    <property type="protein sequence ID" value="OWL94955.1"/>
    <property type="molecule type" value="Genomic_DNA"/>
</dbReference>
<dbReference type="GO" id="GO:0015808">
    <property type="term" value="P:L-alanine transport"/>
    <property type="evidence" value="ECO:0007669"/>
    <property type="project" value="TreeGrafter"/>
</dbReference>
<dbReference type="InterPro" id="IPR003439">
    <property type="entry name" value="ABC_transporter-like_ATP-bd"/>
</dbReference>
<dbReference type="InterPro" id="IPR051120">
    <property type="entry name" value="ABC_AA/LPS_Transport"/>
</dbReference>
<keyword evidence="2" id="KW-0547">Nucleotide-binding</keyword>
<dbReference type="GO" id="GO:0016887">
    <property type="term" value="F:ATP hydrolysis activity"/>
    <property type="evidence" value="ECO:0007669"/>
    <property type="project" value="InterPro"/>
</dbReference>
<dbReference type="RefSeq" id="WP_229844045.1">
    <property type="nucleotide sequence ID" value="NZ_BNAM01000003.1"/>
</dbReference>
<evidence type="ECO:0000256" key="3">
    <source>
        <dbReference type="ARBA" id="ARBA00022840"/>
    </source>
</evidence>
<dbReference type="GO" id="GO:0015188">
    <property type="term" value="F:L-isoleucine transmembrane transporter activity"/>
    <property type="evidence" value="ECO:0007669"/>
    <property type="project" value="TreeGrafter"/>
</dbReference>
<reference evidence="5 6" key="1">
    <citation type="submission" date="2017-05" db="EMBL/GenBank/DDBJ databases">
        <title>De novo genome assembly of Deniococcus indicus strain DR1.</title>
        <authorList>
            <person name="Chauhan D."/>
            <person name="Yennamalli R.M."/>
            <person name="Priyadarshini R."/>
        </authorList>
    </citation>
    <scope>NUCLEOTIDE SEQUENCE [LARGE SCALE GENOMIC DNA]</scope>
    <source>
        <strain evidence="5 6">DR1</strain>
    </source>
</reference>
<dbReference type="AlphaFoldDB" id="A0A246BI73"/>
<dbReference type="CDD" id="cd03219">
    <property type="entry name" value="ABC_Mj1267_LivG_branched"/>
    <property type="match status" value="1"/>
</dbReference>
<feature type="domain" description="ABC transporter" evidence="4">
    <location>
        <begin position="21"/>
        <end position="255"/>
    </location>
</feature>
<name>A0A246BI73_9DEIO</name>
<dbReference type="SUPFAM" id="SSF52540">
    <property type="entry name" value="P-loop containing nucleoside triphosphate hydrolases"/>
    <property type="match status" value="1"/>
</dbReference>
<comment type="caution">
    <text evidence="5">The sequence shown here is derived from an EMBL/GenBank/DDBJ whole genome shotgun (WGS) entry which is preliminary data.</text>
</comment>
<dbReference type="InterPro" id="IPR032823">
    <property type="entry name" value="BCA_ABC_TP_C"/>
</dbReference>
<sequence>MTAATTIGGTLSPASQGAEVLRAEGLSKRFGGLKAVQDVSFTHHQGEILAVIGPNGAGKTTLLNLLSGVYRPSAGRLHLMGRDVTDQPMEARCHAGLGRAFQIVRPFPEMTVHENVTVGALFGKPGQRLPEARERAWALLERTGLAAHADKAAHELTLLQDKRLEVARALATNPSVLLLDEVMAGLRPGEAQEAVALVRGVRESGVSVLFIEHIMPVVRDLADRVVVMDQGQVLAQGTYREVTADPRVVSAYLGTEEGLQA</sequence>
<dbReference type="PANTHER" id="PTHR45772">
    <property type="entry name" value="CONSERVED COMPONENT OF ABC TRANSPORTER FOR NATURAL AMINO ACIDS-RELATED"/>
    <property type="match status" value="1"/>
</dbReference>
<organism evidence="5 6">
    <name type="scientific">Deinococcus indicus</name>
    <dbReference type="NCBI Taxonomy" id="223556"/>
    <lineage>
        <taxon>Bacteria</taxon>
        <taxon>Thermotogati</taxon>
        <taxon>Deinococcota</taxon>
        <taxon>Deinococci</taxon>
        <taxon>Deinococcales</taxon>
        <taxon>Deinococcaceae</taxon>
        <taxon>Deinococcus</taxon>
    </lineage>
</organism>
<evidence type="ECO:0000256" key="1">
    <source>
        <dbReference type="ARBA" id="ARBA00022448"/>
    </source>
</evidence>
<dbReference type="SMART" id="SM00382">
    <property type="entry name" value="AAA"/>
    <property type="match status" value="1"/>
</dbReference>
<dbReference type="PROSITE" id="PS50893">
    <property type="entry name" value="ABC_TRANSPORTER_2"/>
    <property type="match status" value="1"/>
</dbReference>
<dbReference type="InterPro" id="IPR027417">
    <property type="entry name" value="P-loop_NTPase"/>
</dbReference>
<keyword evidence="6" id="KW-1185">Reference proteome</keyword>
<dbReference type="Gene3D" id="3.40.50.300">
    <property type="entry name" value="P-loop containing nucleotide triphosphate hydrolases"/>
    <property type="match status" value="1"/>
</dbReference>
<dbReference type="PANTHER" id="PTHR45772:SF7">
    <property type="entry name" value="AMINO ACID ABC TRANSPORTER ATP-BINDING PROTEIN"/>
    <property type="match status" value="1"/>
</dbReference>
<dbReference type="GO" id="GO:0042941">
    <property type="term" value="P:D-alanine transmembrane transport"/>
    <property type="evidence" value="ECO:0007669"/>
    <property type="project" value="TreeGrafter"/>
</dbReference>
<evidence type="ECO:0000313" key="5">
    <source>
        <dbReference type="EMBL" id="OWL94955.1"/>
    </source>
</evidence>
<accession>A0A246BI73</accession>